<dbReference type="RefSeq" id="WP_218128311.1">
    <property type="nucleotide sequence ID" value="NZ_FNAP01000003.1"/>
</dbReference>
<accession>A0A1G7A1K6</accession>
<dbReference type="SUPFAM" id="SSF143100">
    <property type="entry name" value="TTHA1013/TTHA0281-like"/>
    <property type="match status" value="1"/>
</dbReference>
<dbReference type="Proteomes" id="UP000199412">
    <property type="component" value="Unassembled WGS sequence"/>
</dbReference>
<dbReference type="EMBL" id="FNAP01000003">
    <property type="protein sequence ID" value="SDE08631.1"/>
    <property type="molecule type" value="Genomic_DNA"/>
</dbReference>
<sequence length="66" mass="7254">MRLETEQEADGRWIAEIPDLPGVMAYGETRARAITAAKALALRVMADRLEHGEAVMEIDPLFAQSA</sequence>
<protein>
    <recommendedName>
        <fullName evidence="3">HicB_like antitoxin of toxin-antitoxin system</fullName>
    </recommendedName>
</protein>
<keyword evidence="2" id="KW-1185">Reference proteome</keyword>
<reference evidence="1 2" key="1">
    <citation type="submission" date="2016-10" db="EMBL/GenBank/DDBJ databases">
        <authorList>
            <person name="de Groot N.N."/>
        </authorList>
    </citation>
    <scope>NUCLEOTIDE SEQUENCE [LARGE SCALE GENOMIC DNA]</scope>
    <source>
        <strain evidence="1 2">ATCC 700224</strain>
    </source>
</reference>
<dbReference type="Gene3D" id="3.30.160.250">
    <property type="match status" value="1"/>
</dbReference>
<dbReference type="AlphaFoldDB" id="A0A1G7A1K6"/>
<dbReference type="InterPro" id="IPR035069">
    <property type="entry name" value="TTHA1013/TTHA0281-like"/>
</dbReference>
<name>A0A1G7A1K6_9PROT</name>
<gene>
    <name evidence="1" type="ORF">SAMN05421720_103133</name>
</gene>
<evidence type="ECO:0008006" key="3">
    <source>
        <dbReference type="Google" id="ProtNLM"/>
    </source>
</evidence>
<organism evidence="1 2">
    <name type="scientific">Rhodospira trueperi</name>
    <dbReference type="NCBI Taxonomy" id="69960"/>
    <lineage>
        <taxon>Bacteria</taxon>
        <taxon>Pseudomonadati</taxon>
        <taxon>Pseudomonadota</taxon>
        <taxon>Alphaproteobacteria</taxon>
        <taxon>Rhodospirillales</taxon>
        <taxon>Rhodospirillaceae</taxon>
        <taxon>Rhodospira</taxon>
    </lineage>
</organism>
<evidence type="ECO:0000313" key="2">
    <source>
        <dbReference type="Proteomes" id="UP000199412"/>
    </source>
</evidence>
<proteinExistence type="predicted"/>
<evidence type="ECO:0000313" key="1">
    <source>
        <dbReference type="EMBL" id="SDE08631.1"/>
    </source>
</evidence>